<dbReference type="KEGG" id="aarg:Aargi30884_24310"/>
<keyword evidence="1" id="KW-0812">Transmembrane</keyword>
<sequence length="213" mass="23708">MKKSNSLDKVEKTVLVIAVLLIPITIGLGVFKNSTQEKKPYVSVRKEETKVSKEIKDGVALISKEYTIKRNGNLSLDAEEYFEGSSEDLKKMELDFEKVDLSKVGSYPVTAELGNKTFHFTVKVEESENPTLKADKTSFKYLVGAYSTMDEVKEIANVSATDANGNDITEDIVGWTDTLPVEEGKKDYRLSVTDSSGNTGYLIVTVDFQRVRN</sequence>
<evidence type="ECO:0000256" key="1">
    <source>
        <dbReference type="SAM" id="Phobius"/>
    </source>
</evidence>
<protein>
    <submittedName>
        <fullName evidence="2">Uncharacterized protein</fullName>
    </submittedName>
</protein>
<dbReference type="Proteomes" id="UP000464754">
    <property type="component" value="Chromosome"/>
</dbReference>
<evidence type="ECO:0000313" key="2">
    <source>
        <dbReference type="EMBL" id="BBK23528.1"/>
    </source>
</evidence>
<proteinExistence type="predicted"/>
<dbReference type="RefSeq" id="WP_163052343.1">
    <property type="nucleotide sequence ID" value="NZ_AP019695.1"/>
</dbReference>
<accession>A0A6N4TL47</accession>
<reference evidence="3" key="1">
    <citation type="submission" date="2019-05" db="EMBL/GenBank/DDBJ databases">
        <title>Complete genome sequencing of Absiella argi strain JCM 30884.</title>
        <authorList>
            <person name="Sakamoto M."/>
            <person name="Murakami T."/>
            <person name="Mori H."/>
        </authorList>
    </citation>
    <scope>NUCLEOTIDE SEQUENCE [LARGE SCALE GENOMIC DNA]</scope>
    <source>
        <strain evidence="3">JCM 30884</strain>
    </source>
</reference>
<dbReference type="InterPro" id="IPR013783">
    <property type="entry name" value="Ig-like_fold"/>
</dbReference>
<name>A0A6N4TL47_9FIRM</name>
<dbReference type="AlphaFoldDB" id="A0A6N4TL47"/>
<dbReference type="EMBL" id="AP019695">
    <property type="protein sequence ID" value="BBK23528.1"/>
    <property type="molecule type" value="Genomic_DNA"/>
</dbReference>
<keyword evidence="1" id="KW-0472">Membrane</keyword>
<keyword evidence="1" id="KW-1133">Transmembrane helix</keyword>
<dbReference type="Gene3D" id="2.60.40.10">
    <property type="entry name" value="Immunoglobulins"/>
    <property type="match status" value="1"/>
</dbReference>
<gene>
    <name evidence="2" type="ORF">Aargi30884_24310</name>
</gene>
<keyword evidence="3" id="KW-1185">Reference proteome</keyword>
<feature type="transmembrane region" description="Helical" evidence="1">
    <location>
        <begin position="12"/>
        <end position="31"/>
    </location>
</feature>
<organism evidence="2 3">
    <name type="scientific">Amedibacterium intestinale</name>
    <dbReference type="NCBI Taxonomy" id="2583452"/>
    <lineage>
        <taxon>Bacteria</taxon>
        <taxon>Bacillati</taxon>
        <taxon>Bacillota</taxon>
        <taxon>Erysipelotrichia</taxon>
        <taxon>Erysipelotrichales</taxon>
        <taxon>Erysipelotrichaceae</taxon>
        <taxon>Amedibacterium</taxon>
    </lineage>
</organism>
<evidence type="ECO:0000313" key="3">
    <source>
        <dbReference type="Proteomes" id="UP000464754"/>
    </source>
</evidence>